<accession>A0AAF0YG74</accession>
<keyword evidence="2" id="KW-1185">Reference proteome</keyword>
<evidence type="ECO:0000313" key="2">
    <source>
        <dbReference type="Proteomes" id="UP000827549"/>
    </source>
</evidence>
<evidence type="ECO:0000313" key="1">
    <source>
        <dbReference type="EMBL" id="WOO86185.1"/>
    </source>
</evidence>
<dbReference type="RefSeq" id="XP_062632211.1">
    <property type="nucleotide sequence ID" value="XM_062776227.1"/>
</dbReference>
<organism evidence="1 2">
    <name type="scientific">Vanrija pseudolonga</name>
    <dbReference type="NCBI Taxonomy" id="143232"/>
    <lineage>
        <taxon>Eukaryota</taxon>
        <taxon>Fungi</taxon>
        <taxon>Dikarya</taxon>
        <taxon>Basidiomycota</taxon>
        <taxon>Agaricomycotina</taxon>
        <taxon>Tremellomycetes</taxon>
        <taxon>Trichosporonales</taxon>
        <taxon>Trichosporonaceae</taxon>
        <taxon>Vanrija</taxon>
    </lineage>
</organism>
<protein>
    <submittedName>
        <fullName evidence="1">Uncharacterized protein</fullName>
    </submittedName>
</protein>
<dbReference type="AlphaFoldDB" id="A0AAF0YG74"/>
<dbReference type="EMBL" id="CP086720">
    <property type="protein sequence ID" value="WOO86185.1"/>
    <property type="molecule type" value="Genomic_DNA"/>
</dbReference>
<dbReference type="Proteomes" id="UP000827549">
    <property type="component" value="Chromosome 7"/>
</dbReference>
<name>A0AAF0YG74_9TREE</name>
<proteinExistence type="predicted"/>
<sequence length="341" mass="35571">MPRLIALGNNICHALDARTGAKPTLGTPTDIGRADNILHHDWTCTVASRPSLSSTPPTITAWGDDPLVGTLKAFDRPISRVIKTHDRPVAVLSQRRIHLPPDFAASGVEWDDVVATDLGPAVAFRRGDGVHRFPSLPDLYTGTNGVRLSHPFLHDEVTLAASEARVLLLSGAHVLELVFDARGGSGSGAEPRLVVLDAFEGLGVERVSGAPGNRFAAISAAGEGFVLDALGGVEVVRVRGGGVGDEEEAGDDDGDGDDEVADLALGGGFELVLVDAGAVWARGDSKSCLLVESLTPDAFGQLGLEGPRADAWTRVPVDGRVLALHAGRMSSLLVVADSDND</sequence>
<dbReference type="GeneID" id="87812833"/>
<reference evidence="1" key="1">
    <citation type="submission" date="2023-10" db="EMBL/GenBank/DDBJ databases">
        <authorList>
            <person name="Noh H."/>
        </authorList>
    </citation>
    <scope>NUCLEOTIDE SEQUENCE</scope>
    <source>
        <strain evidence="1">DUCC4014</strain>
    </source>
</reference>
<gene>
    <name evidence="1" type="ORF">LOC62_07G009672</name>
</gene>